<name>A0A6M0CPT3_9FLAO</name>
<evidence type="ECO:0000313" key="1">
    <source>
        <dbReference type="EMBL" id="NER17879.1"/>
    </source>
</evidence>
<dbReference type="Gene3D" id="3.10.450.50">
    <property type="match status" value="1"/>
</dbReference>
<proteinExistence type="predicted"/>
<evidence type="ECO:0000313" key="2">
    <source>
        <dbReference type="Proteomes" id="UP000474296"/>
    </source>
</evidence>
<evidence type="ECO:0008006" key="3">
    <source>
        <dbReference type="Google" id="ProtNLM"/>
    </source>
</evidence>
<dbReference type="Proteomes" id="UP000474296">
    <property type="component" value="Unassembled WGS sequence"/>
</dbReference>
<protein>
    <recommendedName>
        <fullName evidence="3">SnoaL-like domain-containing protein</fullName>
    </recommendedName>
</protein>
<dbReference type="AlphaFoldDB" id="A0A6M0CPT3"/>
<keyword evidence="2" id="KW-1185">Reference proteome</keyword>
<gene>
    <name evidence="1" type="ORF">GWK10_11700</name>
</gene>
<dbReference type="RefSeq" id="WP_164032548.1">
    <property type="nucleotide sequence ID" value="NZ_JAABOQ010000004.1"/>
</dbReference>
<organism evidence="1 2">
    <name type="scientific">Spongiivirga citrea</name>
    <dbReference type="NCBI Taxonomy" id="1481457"/>
    <lineage>
        <taxon>Bacteria</taxon>
        <taxon>Pseudomonadati</taxon>
        <taxon>Bacteroidota</taxon>
        <taxon>Flavobacteriia</taxon>
        <taxon>Flavobacteriales</taxon>
        <taxon>Flavobacteriaceae</taxon>
        <taxon>Spongiivirga</taxon>
    </lineage>
</organism>
<dbReference type="SUPFAM" id="SSF54427">
    <property type="entry name" value="NTF2-like"/>
    <property type="match status" value="1"/>
</dbReference>
<dbReference type="InterPro" id="IPR032710">
    <property type="entry name" value="NTF2-like_dom_sf"/>
</dbReference>
<accession>A0A6M0CPT3</accession>
<comment type="caution">
    <text evidence="1">The sequence shown here is derived from an EMBL/GenBank/DDBJ whole genome shotgun (WGS) entry which is preliminary data.</text>
</comment>
<sequence length="166" mass="19592">MKKLVILTTVFLCAISCKKEKVQKEDVEIENFNQEKTAILAVLNNETKTAFSRNYESWKDNWVHEDFVTKTYMQFPDSIITETLGWKEINEFVKAYFEEHPEPDPLPKPLKDIEVRLYGNGAWVTYEQEDPIRGLKRETRLMEKIDSQWKIAGMHTTIYGLKNKEK</sequence>
<reference evidence="1 2" key="1">
    <citation type="submission" date="2020-01" db="EMBL/GenBank/DDBJ databases">
        <title>Spongiivirga citrea KCTC 32990T.</title>
        <authorList>
            <person name="Wang G."/>
        </authorList>
    </citation>
    <scope>NUCLEOTIDE SEQUENCE [LARGE SCALE GENOMIC DNA]</scope>
    <source>
        <strain evidence="1 2">KCTC 32990</strain>
    </source>
</reference>
<dbReference type="EMBL" id="JAABOQ010000004">
    <property type="protein sequence ID" value="NER17879.1"/>
    <property type="molecule type" value="Genomic_DNA"/>
</dbReference>